<evidence type="ECO:0000313" key="2">
    <source>
        <dbReference type="EMBL" id="MBB6204218.1"/>
    </source>
</evidence>
<evidence type="ECO:0000256" key="1">
    <source>
        <dbReference type="SAM" id="Phobius"/>
    </source>
</evidence>
<dbReference type="RefSeq" id="WP_260332406.1">
    <property type="nucleotide sequence ID" value="NZ_JACIII010000013.1"/>
</dbReference>
<reference evidence="2 3" key="1">
    <citation type="submission" date="2020-08" db="EMBL/GenBank/DDBJ databases">
        <title>Genomic Encyclopedia of Type Strains, Phase IV (KMG-V): Genome sequencing to study the core and pangenomes of soil and plant-associated prokaryotes.</title>
        <authorList>
            <person name="Whitman W."/>
        </authorList>
    </citation>
    <scope>NUCLEOTIDE SEQUENCE [LARGE SCALE GENOMIC DNA]</scope>
    <source>
        <strain evidence="2 3">SEMIA 4013</strain>
    </source>
</reference>
<evidence type="ECO:0000313" key="3">
    <source>
        <dbReference type="Proteomes" id="UP000518681"/>
    </source>
</evidence>
<dbReference type="EMBL" id="JACIIK010000009">
    <property type="protein sequence ID" value="MBB6204218.1"/>
    <property type="molecule type" value="Genomic_DNA"/>
</dbReference>
<keyword evidence="1" id="KW-1133">Transmembrane helix</keyword>
<dbReference type="Proteomes" id="UP000518681">
    <property type="component" value="Unassembled WGS sequence"/>
</dbReference>
<feature type="transmembrane region" description="Helical" evidence="1">
    <location>
        <begin position="317"/>
        <end position="343"/>
    </location>
</feature>
<comment type="caution">
    <text evidence="2">The sequence shown here is derived from an EMBL/GenBank/DDBJ whole genome shotgun (WGS) entry which is preliminary data.</text>
</comment>
<keyword evidence="1" id="KW-0812">Transmembrane</keyword>
<name>A0AAW3V0P8_9BURK</name>
<sequence>MSSQQTHRLSCASRFLSGSIYVIRPISFQIHFTMLRDMHPAQHTHYVAVNDLLGGEQPLPDHLDAVNFTYRGVRCHVYGVLHGLKGGTNLQYRAFVNRTIRAAAGLRFGETQFRRLFEGIDVEMDDWLEIPPRDAFMTQIAASLVPWRFVRVVRQSRREGRTPNDRFGVGGVRRLQDIGGSPAFHLLSPDERRRIAGFLPPHAYLVENCRRRRRTGQFAGPVFPDSDWFWLARIEPYINIPLRSIHMLEYAVERARLANADEISLFVGEIHNSDMAWYSGWNLQTDPDEMVRNTVSATINRARAYAASSQRASRLPFLAATLLGTFTPLVIWLTVGVAAVRVLHHF</sequence>
<gene>
    <name evidence="2" type="ORF">GGD69_005112</name>
</gene>
<keyword evidence="1" id="KW-0472">Membrane</keyword>
<accession>A0AAW3V0P8</accession>
<organism evidence="2 3">
    <name type="scientific">Paraburkholderia fungorum</name>
    <dbReference type="NCBI Taxonomy" id="134537"/>
    <lineage>
        <taxon>Bacteria</taxon>
        <taxon>Pseudomonadati</taxon>
        <taxon>Pseudomonadota</taxon>
        <taxon>Betaproteobacteria</taxon>
        <taxon>Burkholderiales</taxon>
        <taxon>Burkholderiaceae</taxon>
        <taxon>Paraburkholderia</taxon>
    </lineage>
</organism>
<proteinExistence type="predicted"/>
<protein>
    <submittedName>
        <fullName evidence="2">Uncharacterized protein</fullName>
    </submittedName>
</protein>
<dbReference type="AlphaFoldDB" id="A0AAW3V0P8"/>